<sequence length="415" mass="45952">MSTINVAILGFGTVGQGVCEAIDTHQDRLKEVLGKEVKVRAILIKDPAKERDIDPSIHVTTDFQDILDVPDLHVMFEAIVGEEPTYTYLTKAIEKGIHIITANKAMFAKHGPGLLEKAKRNGVSVGFEATTAGGIPVIGSIRQLLKVNEIRQIQGILNGTSNFILSQMRTRGLSFDAALKIAQEKGYAEADPNNDIEGRDAFYKLLILSQTAFGRQPDWNDIQCKGISHLTAEWLQAAESFRLRFKHAGTLWRDSADHIKGEVAPVLVHETHPFYGVEDVENAISLKGSLVGRITLLGPGAGKLPTGSAMVEDFLSLIERKYTASAESRAVAGEVLVERTHQWVLRIRKGDEYQNWFPSFTLLDHIQLGDFLYVFVEGRKETLESLLRTQCHIQAVPILKEIPLENEVKTGTAVH</sequence>
<gene>
    <name evidence="16" type="ORF">GA0061094_0460</name>
</gene>
<dbReference type="NCBIfam" id="NF004976">
    <property type="entry name" value="PRK06349.1"/>
    <property type="match status" value="1"/>
</dbReference>
<dbReference type="FunFam" id="3.30.360.10:FF:000005">
    <property type="entry name" value="Homoserine dehydrogenase"/>
    <property type="match status" value="1"/>
</dbReference>
<evidence type="ECO:0000313" key="17">
    <source>
        <dbReference type="Proteomes" id="UP000181997"/>
    </source>
</evidence>
<keyword evidence="8 12" id="KW-0560">Oxidoreductase</keyword>
<dbReference type="Pfam" id="PF03447">
    <property type="entry name" value="NAD_binding_3"/>
    <property type="match status" value="1"/>
</dbReference>
<proteinExistence type="inferred from homology"/>
<dbReference type="OrthoDB" id="9808167at2"/>
<dbReference type="InterPro" id="IPR005106">
    <property type="entry name" value="Asp/hSer_DH_NAD-bd"/>
</dbReference>
<evidence type="ECO:0000256" key="8">
    <source>
        <dbReference type="ARBA" id="ARBA00023002"/>
    </source>
</evidence>
<evidence type="ECO:0000256" key="3">
    <source>
        <dbReference type="ARBA" id="ARBA00006753"/>
    </source>
</evidence>
<dbReference type="RefSeq" id="WP_082641607.1">
    <property type="nucleotide sequence ID" value="NZ_FMAU01000001.1"/>
</dbReference>
<comment type="pathway">
    <text evidence="1 12">Amino-acid biosynthesis; L-threonine biosynthesis; L-threonine from L-aspartate: step 3/5.</text>
</comment>
<evidence type="ECO:0000256" key="12">
    <source>
        <dbReference type="RuleBase" id="RU000579"/>
    </source>
</evidence>
<keyword evidence="12" id="KW-0521">NADP</keyword>
<organism evidence="16 17">
    <name type="scientific">[Bacillus] enclensis</name>
    <dbReference type="NCBI Taxonomy" id="1402860"/>
    <lineage>
        <taxon>Bacteria</taxon>
        <taxon>Bacillati</taxon>
        <taxon>Bacillota</taxon>
        <taxon>Bacilli</taxon>
        <taxon>Bacillales</taxon>
        <taxon>Bacillaceae</taxon>
        <taxon>Rossellomorea</taxon>
    </lineage>
</organism>
<evidence type="ECO:0000256" key="7">
    <source>
        <dbReference type="ARBA" id="ARBA00022697"/>
    </source>
</evidence>
<keyword evidence="17" id="KW-1185">Reference proteome</keyword>
<dbReference type="Proteomes" id="UP000181997">
    <property type="component" value="Unassembled WGS sequence"/>
</dbReference>
<evidence type="ECO:0000259" key="15">
    <source>
        <dbReference type="Pfam" id="PF03447"/>
    </source>
</evidence>
<dbReference type="InterPro" id="IPR001342">
    <property type="entry name" value="HDH_cat"/>
</dbReference>
<accession>A0A1C3Z6Z8</accession>
<feature type="domain" description="Aspartate/homoserine dehydrogenase NAD-binding" evidence="15">
    <location>
        <begin position="10"/>
        <end position="127"/>
    </location>
</feature>
<dbReference type="GO" id="GO:0009088">
    <property type="term" value="P:threonine biosynthetic process"/>
    <property type="evidence" value="ECO:0007669"/>
    <property type="project" value="UniProtKB-UniPathway"/>
</dbReference>
<dbReference type="PANTHER" id="PTHR43331:SF1">
    <property type="entry name" value="HOMOSERINE DEHYDROGENASE"/>
    <property type="match status" value="1"/>
</dbReference>
<protein>
    <recommendedName>
        <fullName evidence="5 12">Homoserine dehydrogenase</fullName>
        <ecNumber evidence="4 12">1.1.1.3</ecNumber>
    </recommendedName>
</protein>
<evidence type="ECO:0000256" key="11">
    <source>
        <dbReference type="ARBA" id="ARBA00048841"/>
    </source>
</evidence>
<evidence type="ECO:0000256" key="5">
    <source>
        <dbReference type="ARBA" id="ARBA00013376"/>
    </source>
</evidence>
<dbReference type="EC" id="1.1.1.3" evidence="4 12"/>
<reference evidence="17" key="1">
    <citation type="submission" date="2016-08" db="EMBL/GenBank/DDBJ databases">
        <authorList>
            <person name="Varghese N."/>
            <person name="Submissions Spin"/>
        </authorList>
    </citation>
    <scope>NUCLEOTIDE SEQUENCE [LARGE SCALE GENOMIC DNA]</scope>
    <source>
        <strain evidence="17">SGD-1123</strain>
    </source>
</reference>
<evidence type="ECO:0000256" key="10">
    <source>
        <dbReference type="ARBA" id="ARBA00023167"/>
    </source>
</evidence>
<dbReference type="PROSITE" id="PS01042">
    <property type="entry name" value="HOMOSER_DHGENASE"/>
    <property type="match status" value="1"/>
</dbReference>
<dbReference type="SUPFAM" id="SSF55347">
    <property type="entry name" value="Glyceraldehyde-3-phosphate dehydrogenase-like, C-terminal domain"/>
    <property type="match status" value="1"/>
</dbReference>
<dbReference type="GO" id="GO:0009086">
    <property type="term" value="P:methionine biosynthetic process"/>
    <property type="evidence" value="ECO:0007669"/>
    <property type="project" value="UniProtKB-KW"/>
</dbReference>
<evidence type="ECO:0000256" key="2">
    <source>
        <dbReference type="ARBA" id="ARBA00005062"/>
    </source>
</evidence>
<evidence type="ECO:0000259" key="14">
    <source>
        <dbReference type="Pfam" id="PF00742"/>
    </source>
</evidence>
<comment type="pathway">
    <text evidence="2 12">Amino-acid biosynthesis; L-methionine biosynthesis via de novo pathway; L-homoserine from L-aspartate: step 3/3.</text>
</comment>
<keyword evidence="9" id="KW-0915">Sodium</keyword>
<keyword evidence="6 12" id="KW-0028">Amino-acid biosynthesis</keyword>
<dbReference type="Pfam" id="PF00742">
    <property type="entry name" value="Homoserine_dh"/>
    <property type="match status" value="1"/>
</dbReference>
<evidence type="ECO:0000256" key="1">
    <source>
        <dbReference type="ARBA" id="ARBA00005056"/>
    </source>
</evidence>
<dbReference type="Gene3D" id="3.30.360.10">
    <property type="entry name" value="Dihydrodipicolinate Reductase, domain 2"/>
    <property type="match status" value="1"/>
</dbReference>
<dbReference type="GO" id="GO:0050661">
    <property type="term" value="F:NADP binding"/>
    <property type="evidence" value="ECO:0007669"/>
    <property type="project" value="InterPro"/>
</dbReference>
<feature type="domain" description="Homoserine dehydrogenase catalytic" evidence="14">
    <location>
        <begin position="136"/>
        <end position="315"/>
    </location>
</feature>
<dbReference type="EMBL" id="FMAU01000001">
    <property type="protein sequence ID" value="SCB78187.1"/>
    <property type="molecule type" value="Genomic_DNA"/>
</dbReference>
<dbReference type="GO" id="GO:0004412">
    <property type="term" value="F:homoserine dehydrogenase activity"/>
    <property type="evidence" value="ECO:0007669"/>
    <property type="project" value="UniProtKB-EC"/>
</dbReference>
<name>A0A1C3Z6Z8_9BACI</name>
<evidence type="ECO:0000256" key="9">
    <source>
        <dbReference type="ARBA" id="ARBA00023053"/>
    </source>
</evidence>
<evidence type="ECO:0000256" key="13">
    <source>
        <dbReference type="RuleBase" id="RU004171"/>
    </source>
</evidence>
<keyword evidence="7 12" id="KW-0791">Threonine biosynthesis</keyword>
<evidence type="ECO:0000313" key="16">
    <source>
        <dbReference type="EMBL" id="SCB78187.1"/>
    </source>
</evidence>
<evidence type="ECO:0000256" key="4">
    <source>
        <dbReference type="ARBA" id="ARBA00013213"/>
    </source>
</evidence>
<dbReference type="UniPathway" id="UPA00051">
    <property type="reaction ID" value="UER00465"/>
</dbReference>
<dbReference type="SUPFAM" id="SSF51735">
    <property type="entry name" value="NAD(P)-binding Rossmann-fold domains"/>
    <property type="match status" value="1"/>
</dbReference>
<evidence type="ECO:0000256" key="6">
    <source>
        <dbReference type="ARBA" id="ARBA00022605"/>
    </source>
</evidence>
<comment type="catalytic activity">
    <reaction evidence="11">
        <text>L-homoserine + NADP(+) = L-aspartate 4-semialdehyde + NADPH + H(+)</text>
        <dbReference type="Rhea" id="RHEA:15761"/>
        <dbReference type="ChEBI" id="CHEBI:15378"/>
        <dbReference type="ChEBI" id="CHEBI:57476"/>
        <dbReference type="ChEBI" id="CHEBI:57783"/>
        <dbReference type="ChEBI" id="CHEBI:58349"/>
        <dbReference type="ChEBI" id="CHEBI:537519"/>
        <dbReference type="EC" id="1.1.1.3"/>
    </reaction>
    <physiologicalReaction direction="right-to-left" evidence="11">
        <dbReference type="Rhea" id="RHEA:15763"/>
    </physiologicalReaction>
</comment>
<dbReference type="InterPro" id="IPR019811">
    <property type="entry name" value="HDH_CS"/>
</dbReference>
<dbReference type="Gene3D" id="3.40.50.720">
    <property type="entry name" value="NAD(P)-binding Rossmann-like Domain"/>
    <property type="match status" value="1"/>
</dbReference>
<keyword evidence="10 12" id="KW-0486">Methionine biosynthesis</keyword>
<dbReference type="PANTHER" id="PTHR43331">
    <property type="entry name" value="HOMOSERINE DEHYDROGENASE"/>
    <property type="match status" value="1"/>
</dbReference>
<dbReference type="InterPro" id="IPR036291">
    <property type="entry name" value="NAD(P)-bd_dom_sf"/>
</dbReference>
<dbReference type="AlphaFoldDB" id="A0A1C3Z6Z8"/>
<dbReference type="UniPathway" id="UPA00050">
    <property type="reaction ID" value="UER00063"/>
</dbReference>
<comment type="similarity">
    <text evidence="3 13">Belongs to the homoserine dehydrogenase family.</text>
</comment>